<evidence type="ECO:0000313" key="2">
    <source>
        <dbReference type="Proteomes" id="UP000319671"/>
    </source>
</evidence>
<dbReference type="Proteomes" id="UP000319671">
    <property type="component" value="Unassembled WGS sequence"/>
</dbReference>
<gene>
    <name evidence="1" type="ORF">FB550_103334</name>
</gene>
<dbReference type="RefSeq" id="WP_144563760.1">
    <property type="nucleotide sequence ID" value="NZ_VIVN01000003.1"/>
</dbReference>
<keyword evidence="2" id="KW-1185">Reference proteome</keyword>
<comment type="caution">
    <text evidence="1">The sequence shown here is derived from an EMBL/GenBank/DDBJ whole genome shotgun (WGS) entry which is preliminary data.</text>
</comment>
<dbReference type="AlphaFoldDB" id="A0A561DP97"/>
<organism evidence="1 2">
    <name type="scientific">Neobacillus bataviensis</name>
    <dbReference type="NCBI Taxonomy" id="220685"/>
    <lineage>
        <taxon>Bacteria</taxon>
        <taxon>Bacillati</taxon>
        <taxon>Bacillota</taxon>
        <taxon>Bacilli</taxon>
        <taxon>Bacillales</taxon>
        <taxon>Bacillaceae</taxon>
        <taxon>Neobacillus</taxon>
    </lineage>
</organism>
<accession>A0A561DP97</accession>
<sequence length="138" mass="16514">MKKRSHTKPRPTETQPEVRMRVHHFESPNERQEFLKNLAISSEFEMRYRGLLDYYGKEFIDYKKQKPTDKNRNEFLRIISKFMTECLEDNCPSPLATMSALFLGRTHLYLLSSLHAYLNRRKRSRNLFITVKILCKVA</sequence>
<evidence type="ECO:0000313" key="1">
    <source>
        <dbReference type="EMBL" id="TWE05158.1"/>
    </source>
</evidence>
<reference evidence="1 2" key="1">
    <citation type="submission" date="2019-06" db="EMBL/GenBank/DDBJ databases">
        <title>Sorghum-associated microbial communities from plants grown in Nebraska, USA.</title>
        <authorList>
            <person name="Schachtman D."/>
        </authorList>
    </citation>
    <scope>NUCLEOTIDE SEQUENCE [LARGE SCALE GENOMIC DNA]</scope>
    <source>
        <strain evidence="1 2">2482</strain>
    </source>
</reference>
<protein>
    <submittedName>
        <fullName evidence="1">Uncharacterized protein</fullName>
    </submittedName>
</protein>
<proteinExistence type="predicted"/>
<dbReference type="EMBL" id="VIVN01000003">
    <property type="protein sequence ID" value="TWE05158.1"/>
    <property type="molecule type" value="Genomic_DNA"/>
</dbReference>
<name>A0A561DP97_9BACI</name>